<gene>
    <name evidence="11" type="ORF">IMSHALPRED_004707</name>
</gene>
<feature type="transmembrane region" description="Helical" evidence="10">
    <location>
        <begin position="525"/>
        <end position="544"/>
    </location>
</feature>
<feature type="transmembrane region" description="Helical" evidence="10">
    <location>
        <begin position="415"/>
        <end position="432"/>
    </location>
</feature>
<keyword evidence="12" id="KW-1185">Reference proteome</keyword>
<evidence type="ECO:0000256" key="1">
    <source>
        <dbReference type="ARBA" id="ARBA00004141"/>
    </source>
</evidence>
<keyword evidence="4" id="KW-0597">Phosphoprotein</keyword>
<dbReference type="PANTHER" id="PTHR31806:SF8">
    <property type="entry name" value="TRANSPORTER, PUTATIVE (AFU_ORTHOLOGUE AFUA_2G03000)-RELATED"/>
    <property type="match status" value="1"/>
</dbReference>
<keyword evidence="6 10" id="KW-1133">Transmembrane helix</keyword>
<protein>
    <submittedName>
        <fullName evidence="11">Uncharacterized protein</fullName>
    </submittedName>
</protein>
<evidence type="ECO:0000256" key="9">
    <source>
        <dbReference type="SAM" id="MobiDB-lite"/>
    </source>
</evidence>
<feature type="transmembrane region" description="Helical" evidence="10">
    <location>
        <begin position="111"/>
        <end position="135"/>
    </location>
</feature>
<evidence type="ECO:0000256" key="10">
    <source>
        <dbReference type="SAM" id="Phobius"/>
    </source>
</evidence>
<dbReference type="FunFam" id="1.10.4160.10:FF:000002">
    <property type="entry name" value="Purine-cytosine permease fcyB"/>
    <property type="match status" value="1"/>
</dbReference>
<evidence type="ECO:0000313" key="11">
    <source>
        <dbReference type="EMBL" id="CAF9919713.1"/>
    </source>
</evidence>
<dbReference type="OrthoDB" id="5428495at2759"/>
<evidence type="ECO:0000256" key="8">
    <source>
        <dbReference type="PIRNR" id="PIRNR002744"/>
    </source>
</evidence>
<feature type="transmembrane region" description="Helical" evidence="10">
    <location>
        <begin position="141"/>
        <end position="163"/>
    </location>
</feature>
<evidence type="ECO:0000313" key="12">
    <source>
        <dbReference type="Proteomes" id="UP000664534"/>
    </source>
</evidence>
<feature type="transmembrane region" description="Helical" evidence="10">
    <location>
        <begin position="290"/>
        <end position="312"/>
    </location>
</feature>
<proteinExistence type="inferred from homology"/>
<feature type="compositionally biased region" description="Basic and acidic residues" evidence="9">
    <location>
        <begin position="20"/>
        <end position="33"/>
    </location>
</feature>
<dbReference type="GO" id="GO:0000329">
    <property type="term" value="C:fungal-type vacuole membrane"/>
    <property type="evidence" value="ECO:0007669"/>
    <property type="project" value="TreeGrafter"/>
</dbReference>
<dbReference type="EMBL" id="CAJPDT010000023">
    <property type="protein sequence ID" value="CAF9919713.1"/>
    <property type="molecule type" value="Genomic_DNA"/>
</dbReference>
<comment type="similarity">
    <text evidence="2 8">Belongs to the purine-cytosine permease (2.A.39) family.</text>
</comment>
<dbReference type="Gene3D" id="1.10.4160.10">
    <property type="entry name" value="Hydantoin permease"/>
    <property type="match status" value="1"/>
</dbReference>
<comment type="subcellular location">
    <subcellularLocation>
        <location evidence="1">Membrane</location>
        <topology evidence="1">Multi-pass membrane protein</topology>
    </subcellularLocation>
</comment>
<keyword evidence="7 8" id="KW-0472">Membrane</keyword>
<evidence type="ECO:0000256" key="3">
    <source>
        <dbReference type="ARBA" id="ARBA00022448"/>
    </source>
</evidence>
<sequence>MPLSNDALDHPAAHQIPDLDVEKRGELNDKDADVNVSSFTGTNSEENTTDASHSSLGTHDIPSTPVVLRGRLKRLSDKIEGFAGIEARGITRVLPEEKHDISPMGYAQMCLLWFSINVTVNNLAVGFLGPLAFNLGWTDSVLLTVFGCALGSVGTSYTSTWGAESGNRTLIVARYIMGYWPAKLIAILNVILMVGYGVISCIIAGQMLSAVNGGHMTIIVGIIISAIIIGVVALFGMAVLHVYERWAFVPQLIALFVLIGSAGPHFNTALKATAPITGTLGEITANRLSFFALQYSVPVGWAAAGSDFYVYYPTHTNKKLTFLMTWLGLTASFVFVNIIGVGLGCGVAITPSWQTAYATSTGALLLAGYGGLGGFGGFCTVILALSAIQNNIPGTYAAAIDLQVLGRYFKAIPRWLWVVVVVIVEFVCGVAGRDHLFDIFENFLALMGYWISIFITIMIEEHVLFRKLRGVPFDWSAWEDRKRLPLGVAALVAFLIGWAGAIIGMYQVWYAGPVAKHVGGYGGDIGTWVAIAFTCVTFPPMRWLELKMVGR</sequence>
<feature type="transmembrane region" description="Helical" evidence="10">
    <location>
        <begin position="444"/>
        <end position="465"/>
    </location>
</feature>
<evidence type="ECO:0000256" key="4">
    <source>
        <dbReference type="ARBA" id="ARBA00022553"/>
    </source>
</evidence>
<dbReference type="PIRSF" id="PIRSF002744">
    <property type="entry name" value="Pur-cyt_permease"/>
    <property type="match status" value="1"/>
</dbReference>
<dbReference type="GO" id="GO:0005886">
    <property type="term" value="C:plasma membrane"/>
    <property type="evidence" value="ECO:0007669"/>
    <property type="project" value="TreeGrafter"/>
</dbReference>
<feature type="transmembrane region" description="Helical" evidence="10">
    <location>
        <begin position="217"/>
        <end position="240"/>
    </location>
</feature>
<dbReference type="GO" id="GO:0022857">
    <property type="term" value="F:transmembrane transporter activity"/>
    <property type="evidence" value="ECO:0007669"/>
    <property type="project" value="InterPro"/>
</dbReference>
<evidence type="ECO:0000256" key="7">
    <source>
        <dbReference type="ARBA" id="ARBA00023136"/>
    </source>
</evidence>
<dbReference type="InterPro" id="IPR001248">
    <property type="entry name" value="Pur-cyt_permease"/>
</dbReference>
<dbReference type="AlphaFoldDB" id="A0A8H3F8J6"/>
<evidence type="ECO:0000256" key="2">
    <source>
        <dbReference type="ARBA" id="ARBA00008974"/>
    </source>
</evidence>
<feature type="transmembrane region" description="Helical" evidence="10">
    <location>
        <begin position="324"/>
        <end position="349"/>
    </location>
</feature>
<dbReference type="PANTHER" id="PTHR31806">
    <property type="entry name" value="PURINE-CYTOSINE PERMEASE FCY2-RELATED"/>
    <property type="match status" value="1"/>
</dbReference>
<reference evidence="11" key="1">
    <citation type="submission" date="2021-03" db="EMBL/GenBank/DDBJ databases">
        <authorList>
            <person name="Tagirdzhanova G."/>
        </authorList>
    </citation>
    <scope>NUCLEOTIDE SEQUENCE</scope>
</reference>
<name>A0A8H3F8J6_9LECA</name>
<keyword evidence="3 8" id="KW-0813">Transport</keyword>
<comment type="caution">
    <text evidence="11">The sequence shown here is derived from an EMBL/GenBank/DDBJ whole genome shotgun (WGS) entry which is preliminary data.</text>
</comment>
<dbReference type="GO" id="GO:0015851">
    <property type="term" value="P:nucleobase transport"/>
    <property type="evidence" value="ECO:0007669"/>
    <property type="project" value="UniProtKB-ARBA"/>
</dbReference>
<feature type="transmembrane region" description="Helical" evidence="10">
    <location>
        <begin position="184"/>
        <end position="205"/>
    </location>
</feature>
<feature type="compositionally biased region" description="Polar residues" evidence="9">
    <location>
        <begin position="35"/>
        <end position="57"/>
    </location>
</feature>
<evidence type="ECO:0000256" key="6">
    <source>
        <dbReference type="ARBA" id="ARBA00022989"/>
    </source>
</evidence>
<dbReference type="InterPro" id="IPR026030">
    <property type="entry name" value="Pur-cyt_permease_Fcy2/21/22"/>
</dbReference>
<dbReference type="Pfam" id="PF02133">
    <property type="entry name" value="Transp_cyt_pur"/>
    <property type="match status" value="1"/>
</dbReference>
<feature type="region of interest" description="Disordered" evidence="9">
    <location>
        <begin position="1"/>
        <end position="62"/>
    </location>
</feature>
<feature type="transmembrane region" description="Helical" evidence="10">
    <location>
        <begin position="361"/>
        <end position="385"/>
    </location>
</feature>
<organism evidence="11 12">
    <name type="scientific">Imshaugia aleurites</name>
    <dbReference type="NCBI Taxonomy" id="172621"/>
    <lineage>
        <taxon>Eukaryota</taxon>
        <taxon>Fungi</taxon>
        <taxon>Dikarya</taxon>
        <taxon>Ascomycota</taxon>
        <taxon>Pezizomycotina</taxon>
        <taxon>Lecanoromycetes</taxon>
        <taxon>OSLEUM clade</taxon>
        <taxon>Lecanoromycetidae</taxon>
        <taxon>Lecanorales</taxon>
        <taxon>Lecanorineae</taxon>
        <taxon>Parmeliaceae</taxon>
        <taxon>Imshaugia</taxon>
    </lineage>
</organism>
<feature type="transmembrane region" description="Helical" evidence="10">
    <location>
        <begin position="252"/>
        <end position="270"/>
    </location>
</feature>
<keyword evidence="5 10" id="KW-0812">Transmembrane</keyword>
<accession>A0A8H3F8J6</accession>
<feature type="transmembrane region" description="Helical" evidence="10">
    <location>
        <begin position="486"/>
        <end position="505"/>
    </location>
</feature>
<dbReference type="Proteomes" id="UP000664534">
    <property type="component" value="Unassembled WGS sequence"/>
</dbReference>
<evidence type="ECO:0000256" key="5">
    <source>
        <dbReference type="ARBA" id="ARBA00022692"/>
    </source>
</evidence>